<reference evidence="7 8" key="1">
    <citation type="submission" date="2016-04" db="EMBL/GenBank/DDBJ databases">
        <title>Peptidophaga gingivicola gen. nov., sp. nov., isolated from human subgingival plaque.</title>
        <authorList>
            <person name="Beall C.J."/>
            <person name="Mokrzan E.M."/>
            <person name="Griffen A.L."/>
            <person name="Leys E.J."/>
        </authorList>
    </citation>
    <scope>NUCLEOTIDE SEQUENCE [LARGE SCALE GENOMIC DNA]</scope>
    <source>
        <strain evidence="7 8">BA112</strain>
    </source>
</reference>
<evidence type="ECO:0000313" key="7">
    <source>
        <dbReference type="EMBL" id="OAP86296.1"/>
    </source>
</evidence>
<sequence length="292" mass="29574">MTGRHSLNREVALSALNSPAGRSVAAAMAVGTMLGVALPSANADEGSANADLAPVTDLSADETITDTSAVKAPADANWQLEQVQVQDAQASDQPATAFQVSVQKKATPVAAQPAAAQQAGGTAQKAAGSQESGNAQGNIQQTNATITRGARPAAVNNVRQQQAAAPAAQAAPVAHTASGSGSSVLSTAMSYVGSPYRWGGTTPSGWDCIGFVRYVYGKFGVSIGGYTTSVLSAGTRVPYSQAQPGDILYWPGHVGIYAGNGQNVGAWNPSMGTRVGPNSWVGGTPTVIRVLH</sequence>
<feature type="domain" description="NlpC/P60" evidence="6">
    <location>
        <begin position="178"/>
        <end position="292"/>
    </location>
</feature>
<dbReference type="PANTHER" id="PTHR47053:SF1">
    <property type="entry name" value="MUREIN DD-ENDOPEPTIDASE MEPH-RELATED"/>
    <property type="match status" value="1"/>
</dbReference>
<dbReference type="Pfam" id="PF00877">
    <property type="entry name" value="NLPC_P60"/>
    <property type="match status" value="1"/>
</dbReference>
<accession>A0A179B3M1</accession>
<dbReference type="InterPro" id="IPR051202">
    <property type="entry name" value="Peptidase_C40"/>
</dbReference>
<dbReference type="GO" id="GO:0006508">
    <property type="term" value="P:proteolysis"/>
    <property type="evidence" value="ECO:0007669"/>
    <property type="project" value="UniProtKB-KW"/>
</dbReference>
<dbReference type="EMBL" id="LVZK01000001">
    <property type="protein sequence ID" value="OAP86296.1"/>
    <property type="molecule type" value="Genomic_DNA"/>
</dbReference>
<dbReference type="InterPro" id="IPR000064">
    <property type="entry name" value="NLP_P60_dom"/>
</dbReference>
<evidence type="ECO:0000256" key="5">
    <source>
        <dbReference type="SAM" id="MobiDB-lite"/>
    </source>
</evidence>
<protein>
    <recommendedName>
        <fullName evidence="6">NlpC/P60 domain-containing protein</fullName>
    </recommendedName>
</protein>
<dbReference type="Gene3D" id="3.90.1720.10">
    <property type="entry name" value="endopeptidase domain like (from Nostoc punctiforme)"/>
    <property type="match status" value="1"/>
</dbReference>
<dbReference type="STRING" id="1823756.A4H34_03780"/>
<evidence type="ECO:0000259" key="6">
    <source>
        <dbReference type="PROSITE" id="PS51935"/>
    </source>
</evidence>
<organism evidence="7 8">
    <name type="scientific">Peptidiphaga gingivicola</name>
    <dbReference type="NCBI Taxonomy" id="2741497"/>
    <lineage>
        <taxon>Bacteria</taxon>
        <taxon>Bacillati</taxon>
        <taxon>Actinomycetota</taxon>
        <taxon>Actinomycetes</taxon>
        <taxon>Actinomycetales</taxon>
        <taxon>Actinomycetaceae</taxon>
        <taxon>Peptidiphaga</taxon>
    </lineage>
</organism>
<comment type="caution">
    <text evidence="7">The sequence shown here is derived from an EMBL/GenBank/DDBJ whole genome shotgun (WGS) entry which is preliminary data.</text>
</comment>
<evidence type="ECO:0000313" key="8">
    <source>
        <dbReference type="Proteomes" id="UP000078368"/>
    </source>
</evidence>
<name>A0A179B3M1_9ACTO</name>
<gene>
    <name evidence="7" type="ORF">A4H34_03780</name>
</gene>
<proteinExistence type="inferred from homology"/>
<dbReference type="AlphaFoldDB" id="A0A179B3M1"/>
<comment type="similarity">
    <text evidence="1">Belongs to the peptidase C40 family.</text>
</comment>
<dbReference type="RefSeq" id="WP_009197652.1">
    <property type="nucleotide sequence ID" value="NZ_LVZK01000001.1"/>
</dbReference>
<keyword evidence="4" id="KW-0788">Thiol protease</keyword>
<keyword evidence="8" id="KW-1185">Reference proteome</keyword>
<evidence type="ECO:0000256" key="4">
    <source>
        <dbReference type="ARBA" id="ARBA00022807"/>
    </source>
</evidence>
<keyword evidence="3" id="KW-0378">Hydrolase</keyword>
<feature type="compositionally biased region" description="Low complexity" evidence="5">
    <location>
        <begin position="113"/>
        <end position="128"/>
    </location>
</feature>
<keyword evidence="2" id="KW-0645">Protease</keyword>
<dbReference type="PANTHER" id="PTHR47053">
    <property type="entry name" value="MUREIN DD-ENDOPEPTIDASE MEPH-RELATED"/>
    <property type="match status" value="1"/>
</dbReference>
<evidence type="ECO:0000256" key="2">
    <source>
        <dbReference type="ARBA" id="ARBA00022670"/>
    </source>
</evidence>
<dbReference type="OrthoDB" id="9815778at2"/>
<dbReference type="Proteomes" id="UP000078368">
    <property type="component" value="Unassembled WGS sequence"/>
</dbReference>
<dbReference type="PROSITE" id="PS51935">
    <property type="entry name" value="NLPC_P60"/>
    <property type="match status" value="1"/>
</dbReference>
<evidence type="ECO:0000256" key="3">
    <source>
        <dbReference type="ARBA" id="ARBA00022801"/>
    </source>
</evidence>
<dbReference type="InterPro" id="IPR038765">
    <property type="entry name" value="Papain-like_cys_pep_sf"/>
</dbReference>
<dbReference type="GO" id="GO:0008234">
    <property type="term" value="F:cysteine-type peptidase activity"/>
    <property type="evidence" value="ECO:0007669"/>
    <property type="project" value="UniProtKB-KW"/>
</dbReference>
<feature type="region of interest" description="Disordered" evidence="5">
    <location>
        <begin position="113"/>
        <end position="137"/>
    </location>
</feature>
<evidence type="ECO:0000256" key="1">
    <source>
        <dbReference type="ARBA" id="ARBA00007074"/>
    </source>
</evidence>
<dbReference type="SUPFAM" id="SSF54001">
    <property type="entry name" value="Cysteine proteinases"/>
    <property type="match status" value="1"/>
</dbReference>